<dbReference type="RefSeq" id="WP_185049884.1">
    <property type="nucleotide sequence ID" value="NZ_BAABIX010000005.1"/>
</dbReference>
<protein>
    <submittedName>
        <fullName evidence="1">Uncharacterized protein</fullName>
    </submittedName>
</protein>
<comment type="caution">
    <text evidence="1">The sequence shown here is derived from an EMBL/GenBank/DDBJ whole genome shotgun (WGS) entry which is preliminary data.</text>
</comment>
<dbReference type="Proteomes" id="UP000578449">
    <property type="component" value="Unassembled WGS sequence"/>
</dbReference>
<dbReference type="EMBL" id="JACHGN010000005">
    <property type="protein sequence ID" value="MBB5132886.1"/>
    <property type="molecule type" value="Genomic_DNA"/>
</dbReference>
<evidence type="ECO:0000313" key="2">
    <source>
        <dbReference type="Proteomes" id="UP000578449"/>
    </source>
</evidence>
<evidence type="ECO:0000313" key="1">
    <source>
        <dbReference type="EMBL" id="MBB5132886.1"/>
    </source>
</evidence>
<proteinExistence type="predicted"/>
<reference evidence="1 2" key="1">
    <citation type="submission" date="2020-08" db="EMBL/GenBank/DDBJ databases">
        <title>Genomic Encyclopedia of Type Strains, Phase IV (KMG-IV): sequencing the most valuable type-strain genomes for metagenomic binning, comparative biology and taxonomic classification.</title>
        <authorList>
            <person name="Goeker M."/>
        </authorList>
    </citation>
    <scope>NUCLEOTIDE SEQUENCE [LARGE SCALE GENOMIC DNA]</scope>
    <source>
        <strain evidence="1 2">DSM 45615</strain>
    </source>
</reference>
<gene>
    <name evidence="1" type="ORF">HNP84_002607</name>
</gene>
<accession>A0A840P318</accession>
<keyword evidence="2" id="KW-1185">Reference proteome</keyword>
<name>A0A840P318_9ACTN</name>
<dbReference type="AlphaFoldDB" id="A0A840P318"/>
<sequence length="63" mass="7255">MSHTGEMADDDARFTWGLVYDVWKVLEAHGYRLPAEDTPRYRALGEMLSRLLELTRAFEGGRP</sequence>
<organism evidence="1 2">
    <name type="scientific">Thermocatellispora tengchongensis</name>
    <dbReference type="NCBI Taxonomy" id="1073253"/>
    <lineage>
        <taxon>Bacteria</taxon>
        <taxon>Bacillati</taxon>
        <taxon>Actinomycetota</taxon>
        <taxon>Actinomycetes</taxon>
        <taxon>Streptosporangiales</taxon>
        <taxon>Streptosporangiaceae</taxon>
        <taxon>Thermocatellispora</taxon>
    </lineage>
</organism>